<keyword evidence="1" id="KW-0472">Membrane</keyword>
<gene>
    <name evidence="2" type="primary">CMTM6</name>
    <name evidence="2" type="ORF">EYF80_053180</name>
</gene>
<reference evidence="2 3" key="1">
    <citation type="submission" date="2019-03" db="EMBL/GenBank/DDBJ databases">
        <title>First draft genome of Liparis tanakae, snailfish: a comprehensive survey of snailfish specific genes.</title>
        <authorList>
            <person name="Kim W."/>
            <person name="Song I."/>
            <person name="Jeong J.-H."/>
            <person name="Kim D."/>
            <person name="Kim S."/>
            <person name="Ryu S."/>
            <person name="Song J.Y."/>
            <person name="Lee S.K."/>
        </authorList>
    </citation>
    <scope>NUCLEOTIDE SEQUENCE [LARGE SCALE GENOMIC DNA]</scope>
    <source>
        <tissue evidence="2">Muscle</tissue>
    </source>
</reference>
<organism evidence="2 3">
    <name type="scientific">Liparis tanakae</name>
    <name type="common">Tanaka's snailfish</name>
    <dbReference type="NCBI Taxonomy" id="230148"/>
    <lineage>
        <taxon>Eukaryota</taxon>
        <taxon>Metazoa</taxon>
        <taxon>Chordata</taxon>
        <taxon>Craniata</taxon>
        <taxon>Vertebrata</taxon>
        <taxon>Euteleostomi</taxon>
        <taxon>Actinopterygii</taxon>
        <taxon>Neopterygii</taxon>
        <taxon>Teleostei</taxon>
        <taxon>Neoteleostei</taxon>
        <taxon>Acanthomorphata</taxon>
        <taxon>Eupercaria</taxon>
        <taxon>Perciformes</taxon>
        <taxon>Cottioidei</taxon>
        <taxon>Cottales</taxon>
        <taxon>Liparidae</taxon>
        <taxon>Liparis</taxon>
    </lineage>
</organism>
<dbReference type="EMBL" id="SRLO01001588">
    <property type="protein sequence ID" value="TNN36663.1"/>
    <property type="molecule type" value="Genomic_DNA"/>
</dbReference>
<evidence type="ECO:0000313" key="2">
    <source>
        <dbReference type="EMBL" id="TNN36663.1"/>
    </source>
</evidence>
<feature type="transmembrane region" description="Helical" evidence="1">
    <location>
        <begin position="60"/>
        <end position="84"/>
    </location>
</feature>
<dbReference type="AlphaFoldDB" id="A0A4Z2F750"/>
<proteinExistence type="predicted"/>
<dbReference type="OrthoDB" id="10028364at2759"/>
<comment type="caution">
    <text evidence="2">The sequence shown here is derived from an EMBL/GenBank/DDBJ whole genome shotgun (WGS) entry which is preliminary data.</text>
</comment>
<protein>
    <submittedName>
        <fullName evidence="2">CKLF-like MARVEL transmembrane domain-containing protein 6</fullName>
    </submittedName>
</protein>
<keyword evidence="1 2" id="KW-0812">Transmembrane</keyword>
<evidence type="ECO:0000313" key="3">
    <source>
        <dbReference type="Proteomes" id="UP000314294"/>
    </source>
</evidence>
<keyword evidence="3" id="KW-1185">Reference proteome</keyword>
<keyword evidence="1" id="KW-1133">Transmembrane helix</keyword>
<evidence type="ECO:0000256" key="1">
    <source>
        <dbReference type="SAM" id="Phobius"/>
    </source>
</evidence>
<name>A0A4Z2F750_9TELE</name>
<accession>A0A4Z2F750</accession>
<dbReference type="Proteomes" id="UP000314294">
    <property type="component" value="Unassembled WGS sequence"/>
</dbReference>
<sequence>MARGVQVPHRVLYRVPHLVLYLVPHLVLRGPSPSNGVSPQLLSFVAFVLEEAVHSCVRCSALYFFEFVSCSSFLFTLLLLVLLYSFLRDRVGVACWPKVVRAPPTLLFELTLLRGVTTYAAFTSMHCCVEAA</sequence>